<dbReference type="Proteomes" id="UP000189933">
    <property type="component" value="Unassembled WGS sequence"/>
</dbReference>
<evidence type="ECO:0000313" key="7">
    <source>
        <dbReference type="Proteomes" id="UP000189933"/>
    </source>
</evidence>
<dbReference type="PANTHER" id="PTHR30249">
    <property type="entry name" value="PUTATIVE SEROTONIN TRANSPORTER"/>
    <property type="match status" value="1"/>
</dbReference>
<accession>A0A1T4M163</accession>
<dbReference type="GO" id="GO:0016020">
    <property type="term" value="C:membrane"/>
    <property type="evidence" value="ECO:0007669"/>
    <property type="project" value="UniProtKB-SubCell"/>
</dbReference>
<evidence type="ECO:0000256" key="5">
    <source>
        <dbReference type="SAM" id="Phobius"/>
    </source>
</evidence>
<feature type="transmembrane region" description="Helical" evidence="5">
    <location>
        <begin position="28"/>
        <end position="47"/>
    </location>
</feature>
<name>A0A1T4M163_9FIRM</name>
<evidence type="ECO:0000256" key="2">
    <source>
        <dbReference type="ARBA" id="ARBA00022692"/>
    </source>
</evidence>
<evidence type="ECO:0000313" key="6">
    <source>
        <dbReference type="EMBL" id="SJZ60464.1"/>
    </source>
</evidence>
<protein>
    <submittedName>
        <fullName evidence="6">TIGR00659 family protein</fullName>
    </submittedName>
</protein>
<keyword evidence="3 5" id="KW-1133">Transmembrane helix</keyword>
<keyword evidence="2 5" id="KW-0812">Transmembrane</keyword>
<dbReference type="OrthoDB" id="9811701at2"/>
<feature type="transmembrane region" description="Helical" evidence="5">
    <location>
        <begin position="200"/>
        <end position="222"/>
    </location>
</feature>
<evidence type="ECO:0000256" key="3">
    <source>
        <dbReference type="ARBA" id="ARBA00022989"/>
    </source>
</evidence>
<dbReference type="RefSeq" id="WP_078664524.1">
    <property type="nucleotide sequence ID" value="NZ_FUXM01000003.1"/>
</dbReference>
<feature type="transmembrane region" description="Helical" evidence="5">
    <location>
        <begin position="88"/>
        <end position="111"/>
    </location>
</feature>
<proteinExistence type="predicted"/>
<evidence type="ECO:0000256" key="4">
    <source>
        <dbReference type="ARBA" id="ARBA00023136"/>
    </source>
</evidence>
<gene>
    <name evidence="6" type="ORF">SAMN02745885_00369</name>
</gene>
<keyword evidence="4 5" id="KW-0472">Membrane</keyword>
<keyword evidence="7" id="KW-1185">Reference proteome</keyword>
<dbReference type="Pfam" id="PF04172">
    <property type="entry name" value="LrgB"/>
    <property type="match status" value="1"/>
</dbReference>
<dbReference type="AlphaFoldDB" id="A0A1T4M163"/>
<dbReference type="EMBL" id="FUXM01000003">
    <property type="protein sequence ID" value="SJZ60464.1"/>
    <property type="molecule type" value="Genomic_DNA"/>
</dbReference>
<dbReference type="PANTHER" id="PTHR30249:SF0">
    <property type="entry name" value="PLASTIDAL GLYCOLATE_GLYCERATE TRANSLOCATOR 1, CHLOROPLASTIC"/>
    <property type="match status" value="1"/>
</dbReference>
<sequence>MITFFSIILTILCYWFSRKLFLRTGISLLNPVIVSTTIIILVLSSFNLTFDDYKQARDIMTFLLGPATVALAVPLYRNSRLLKTNLVGYLTAIAAGAVSSMFTVLGVGLFFQLQRTILLSLAPKSVTAPIALEIARIIGGDPALAVAFVVATGMIGAAIGPWLMNKTGINDAAARGLALGTTSHGQGTAIALQEGETQGALAGVAMAVAAILTSFLAPWIVAWF</sequence>
<reference evidence="7" key="1">
    <citation type="submission" date="2017-02" db="EMBL/GenBank/DDBJ databases">
        <authorList>
            <person name="Varghese N."/>
            <person name="Submissions S."/>
        </authorList>
    </citation>
    <scope>NUCLEOTIDE SEQUENCE [LARGE SCALE GENOMIC DNA]</scope>
    <source>
        <strain evidence="7">DSM 16521</strain>
    </source>
</reference>
<evidence type="ECO:0000256" key="1">
    <source>
        <dbReference type="ARBA" id="ARBA00004141"/>
    </source>
</evidence>
<organism evidence="6 7">
    <name type="scientific">Carboxydocella sporoproducens DSM 16521</name>
    <dbReference type="NCBI Taxonomy" id="1121270"/>
    <lineage>
        <taxon>Bacteria</taxon>
        <taxon>Bacillati</taxon>
        <taxon>Bacillota</taxon>
        <taxon>Clostridia</taxon>
        <taxon>Eubacteriales</taxon>
        <taxon>Clostridiales Family XVI. Incertae Sedis</taxon>
        <taxon>Carboxydocella</taxon>
    </lineage>
</organism>
<comment type="subcellular location">
    <subcellularLocation>
        <location evidence="1">Membrane</location>
        <topology evidence="1">Multi-pass membrane protein</topology>
    </subcellularLocation>
</comment>
<dbReference type="InterPro" id="IPR007300">
    <property type="entry name" value="CidB/LrgB"/>
</dbReference>
<feature type="transmembrane region" description="Helical" evidence="5">
    <location>
        <begin position="143"/>
        <end position="164"/>
    </location>
</feature>
<feature type="transmembrane region" description="Helical" evidence="5">
    <location>
        <begin position="59"/>
        <end position="76"/>
    </location>
</feature>